<dbReference type="EMBL" id="LIRS01000088">
    <property type="protein sequence ID" value="KOY28984.1"/>
    <property type="molecule type" value="Genomic_DNA"/>
</dbReference>
<dbReference type="Proteomes" id="UP000464718">
    <property type="component" value="Chromosome ii"/>
</dbReference>
<evidence type="ECO:0000313" key="7">
    <source>
        <dbReference type="EMBL" id="UYV29376.1"/>
    </source>
</evidence>
<reference evidence="2" key="5">
    <citation type="submission" date="2019-12" db="EMBL/GenBank/DDBJ databases">
        <authorList>
            <consortium name="NCBI Pathogen Detection Project"/>
        </authorList>
    </citation>
    <scope>NUCLEOTIDE SEQUENCE</scope>
    <source>
        <strain evidence="2">1930</strain>
    </source>
</reference>
<dbReference type="AlphaFoldDB" id="A0A072H1E4"/>
<name>A0A072H1E4_VIBPH</name>
<dbReference type="GeneID" id="1190693"/>
<feature type="chain" id="PRO_5015027873" description="Sel1 repeat family protein" evidence="1">
    <location>
        <begin position="32"/>
        <end position="222"/>
    </location>
</feature>
<sequence length="222" mass="24738">MMVFNLHLSRATTLLGAALAAFTLSSSLALANPTEQLLTRFNQAAQGDTGLVDTVHDELSQLVQKQGATPVTLVYLGSSETLQGRDAFMPWNKMKFTERGLATIQKGLDLMANQPMPIQEQQRLQGLPEYQLATAMAATTYTSLPDMFNHFERGYELYLTLLDEPSFNQQPFAATAWVYLYAIEAALRAEDMEQAQKWLAKMESFDSTHLETQTAKALLAKH</sequence>
<feature type="signal peptide" evidence="1">
    <location>
        <begin position="1"/>
        <end position="31"/>
    </location>
</feature>
<dbReference type="EMBL" id="CP034299">
    <property type="protein sequence ID" value="QHH11724.1"/>
    <property type="molecule type" value="Genomic_DNA"/>
</dbReference>
<reference evidence="2" key="2">
    <citation type="journal article" date="2018" name="Genome Biol.">
        <title>SKESA: strategic k-mer extension for scrupulous assemblies.</title>
        <authorList>
            <person name="Souvorov A."/>
            <person name="Agarwala R."/>
            <person name="Lipman D.J."/>
        </authorList>
    </citation>
    <scope>NUCLEOTIDE SEQUENCE</scope>
    <source>
        <strain evidence="2">1930</strain>
    </source>
</reference>
<protein>
    <recommendedName>
        <fullName evidence="12">Sel1 repeat family protein</fullName>
    </recommendedName>
</protein>
<reference evidence="6 9" key="4">
    <citation type="submission" date="2019-08" db="EMBL/GenBank/DDBJ databases">
        <title>Emerging of two pre-pandemic pathogenic O4:KUT lineages of Vibrio parahaemolyticus in coastal eastern China.</title>
        <authorList>
            <person name="Yu H."/>
        </authorList>
    </citation>
    <scope>NUCLEOTIDE SEQUENCE [LARGE SCALE GENOMIC DNA]</scope>
    <source>
        <strain evidence="6 9">HZ17-383</strain>
    </source>
</reference>
<evidence type="ECO:0000313" key="3">
    <source>
        <dbReference type="EMBL" id="KOY28984.1"/>
    </source>
</evidence>
<dbReference type="RefSeq" id="WP_005481717.1">
    <property type="nucleotide sequence ID" value="NZ_CAJDZF010000004.1"/>
</dbReference>
<keyword evidence="1" id="KW-0732">Signal</keyword>
<dbReference type="Proteomes" id="UP000518904">
    <property type="component" value="Unassembled WGS sequence"/>
</dbReference>
<evidence type="ECO:0000313" key="8">
    <source>
        <dbReference type="Proteomes" id="UP000037697"/>
    </source>
</evidence>
<accession>A0A072H1E4</accession>
<reference evidence="5 10" key="3">
    <citation type="submission" date="2018-12" db="EMBL/GenBank/DDBJ databases">
        <title>Genomic insights into the evolutionary origins and pathogenicity of five Vibrio parahaemolyticus strains isolated from the shrimp with acute hepatopancreatic necrosis disease (AHPND).</title>
        <authorList>
            <person name="Yang Q."/>
            <person name="Dong X."/>
            <person name="Xie G."/>
            <person name="Fu S."/>
            <person name="Zou P."/>
            <person name="Sun J."/>
            <person name="Wang Y."/>
            <person name="Huang J."/>
        </authorList>
    </citation>
    <scope>NUCLEOTIDE SEQUENCE [LARGE SCALE GENOMIC DNA]</scope>
    <source>
        <strain evidence="5 10">20160303005-1</strain>
    </source>
</reference>
<reference evidence="7" key="7">
    <citation type="submission" date="2022-05" db="EMBL/GenBank/DDBJ databases">
        <title>Megaplasmid of Vibrio parahaemolyticus.</title>
        <authorList>
            <person name="Strauch E."/>
            <person name="Borowiak M."/>
        </authorList>
    </citation>
    <scope>NUCLEOTIDE SEQUENCE</scope>
    <source>
        <strain evidence="7">16-VB00198</strain>
    </source>
</reference>
<dbReference type="EMBL" id="JABCLB010000111">
    <property type="protein sequence ID" value="NMU81469.1"/>
    <property type="molecule type" value="Genomic_DNA"/>
</dbReference>
<dbReference type="Proteomes" id="UP000321504">
    <property type="component" value="Unassembled WGS sequence"/>
</dbReference>
<evidence type="ECO:0000313" key="9">
    <source>
        <dbReference type="Proteomes" id="UP000321504"/>
    </source>
</evidence>
<dbReference type="Proteomes" id="UP000856022">
    <property type="component" value="Unassembled WGS sequence"/>
</dbReference>
<dbReference type="Proteomes" id="UP001163036">
    <property type="component" value="Chromosome 2"/>
</dbReference>
<evidence type="ECO:0000256" key="1">
    <source>
        <dbReference type="SAM" id="SignalP"/>
    </source>
</evidence>
<dbReference type="OrthoDB" id="5916568at2"/>
<evidence type="ECO:0000313" key="6">
    <source>
        <dbReference type="EMBL" id="TXN18857.1"/>
    </source>
</evidence>
<evidence type="ECO:0000313" key="11">
    <source>
        <dbReference type="Proteomes" id="UP000518904"/>
    </source>
</evidence>
<reference evidence="3 8" key="1">
    <citation type="submission" date="2015-07" db="EMBL/GenBank/DDBJ databases">
        <title>Foodborne Vibrio parahaemolyticus Isolates.</title>
        <authorList>
            <person name="Ronholm J."/>
            <person name="Petronella N."/>
            <person name="Kenwell R."/>
            <person name="Banerjee S."/>
        </authorList>
    </citation>
    <scope>NUCLEOTIDE SEQUENCE [LARGE SCALE GENOMIC DNA]</scope>
    <source>
        <strain evidence="3 8">HS-06-05</strain>
    </source>
</reference>
<evidence type="ECO:0000313" key="4">
    <source>
        <dbReference type="EMBL" id="NMU81469.1"/>
    </source>
</evidence>
<organism evidence="2">
    <name type="scientific">Vibrio parahaemolyticus</name>
    <dbReference type="NCBI Taxonomy" id="670"/>
    <lineage>
        <taxon>Bacteria</taxon>
        <taxon>Pseudomonadati</taxon>
        <taxon>Pseudomonadota</taxon>
        <taxon>Gammaproteobacteria</taxon>
        <taxon>Vibrionales</taxon>
        <taxon>Vibrionaceae</taxon>
        <taxon>Vibrio</taxon>
    </lineage>
</organism>
<dbReference type="EMBL" id="VRMQ01000001">
    <property type="protein sequence ID" value="TXN18857.1"/>
    <property type="molecule type" value="Genomic_DNA"/>
</dbReference>
<evidence type="ECO:0000313" key="10">
    <source>
        <dbReference type="Proteomes" id="UP000464718"/>
    </source>
</evidence>
<dbReference type="OMA" id="LPDMFNH"/>
<gene>
    <name evidence="3" type="ORF">ACX05_16845</name>
    <name evidence="5" type="ORF">EHC69_20740</name>
    <name evidence="6" type="ORF">FVP01_07675</name>
    <name evidence="4" type="ORF">HKB16_01090</name>
    <name evidence="2" type="ORF">I7278_11055</name>
    <name evidence="7" type="ORF">M5598_19470</name>
</gene>
<evidence type="ECO:0000313" key="5">
    <source>
        <dbReference type="EMBL" id="QHH11724.1"/>
    </source>
</evidence>
<proteinExistence type="predicted"/>
<dbReference type="Proteomes" id="UP000037697">
    <property type="component" value="Unassembled WGS sequence"/>
</dbReference>
<dbReference type="EMBL" id="DACQKT010000004">
    <property type="protein sequence ID" value="HAS6677344.1"/>
    <property type="molecule type" value="Genomic_DNA"/>
</dbReference>
<evidence type="ECO:0008006" key="12">
    <source>
        <dbReference type="Google" id="ProtNLM"/>
    </source>
</evidence>
<reference evidence="4 11" key="6">
    <citation type="submission" date="2020-04" db="EMBL/GenBank/DDBJ databases">
        <title>Whole-genome sequencing of Vibrio spp. from China reveals different genetic environments of blaCTX-M-14 among diverse lineages.</title>
        <authorList>
            <person name="Zheng Z."/>
            <person name="Ye L."/>
            <person name="Chen S."/>
        </authorList>
    </citation>
    <scope>NUCLEOTIDE SEQUENCE [LARGE SCALE GENOMIC DNA]</scope>
    <source>
        <strain evidence="4 11">Vb0551</strain>
    </source>
</reference>
<evidence type="ECO:0000313" key="2">
    <source>
        <dbReference type="EMBL" id="HAS6677344.1"/>
    </source>
</evidence>
<dbReference type="EMBL" id="CP097356">
    <property type="protein sequence ID" value="UYV29376.1"/>
    <property type="molecule type" value="Genomic_DNA"/>
</dbReference>